<organism evidence="2">
    <name type="scientific">Mytilinidion resinicola</name>
    <dbReference type="NCBI Taxonomy" id="574789"/>
    <lineage>
        <taxon>Eukaryota</taxon>
        <taxon>Fungi</taxon>
        <taxon>Dikarya</taxon>
        <taxon>Ascomycota</taxon>
        <taxon>Pezizomycotina</taxon>
        <taxon>Dothideomycetes</taxon>
        <taxon>Pleosporomycetidae</taxon>
        <taxon>Mytilinidiales</taxon>
        <taxon>Mytilinidiaceae</taxon>
        <taxon>Mytilinidion</taxon>
    </lineage>
</organism>
<dbReference type="Gene3D" id="1.10.510.10">
    <property type="entry name" value="Transferase(Phosphotransferase) domain 1"/>
    <property type="match status" value="1"/>
</dbReference>
<keyword evidence="3" id="KW-1185">Reference proteome</keyword>
<dbReference type="SMART" id="SM00220">
    <property type="entry name" value="S_TKc"/>
    <property type="match status" value="1"/>
</dbReference>
<reference evidence="2 4" key="1">
    <citation type="journal article" date="2020" name="Stud. Mycol.">
        <title>101 Dothideomycetes genomes: a test case for predicting lifestyles and emergence of pathogens.</title>
        <authorList>
            <person name="Haridas S."/>
            <person name="Albert R."/>
            <person name="Binder M."/>
            <person name="Bloem J."/>
            <person name="Labutti K."/>
            <person name="Salamov A."/>
            <person name="Andreopoulos B."/>
            <person name="Baker S."/>
            <person name="Barry K."/>
            <person name="Bills G."/>
            <person name="Bluhm B."/>
            <person name="Cannon C."/>
            <person name="Castanera R."/>
            <person name="Culley D."/>
            <person name="Daum C."/>
            <person name="Ezra D."/>
            <person name="Gonzalez J."/>
            <person name="Henrissat B."/>
            <person name="Kuo A."/>
            <person name="Liang C."/>
            <person name="Lipzen A."/>
            <person name="Lutzoni F."/>
            <person name="Magnuson J."/>
            <person name="Mondo S."/>
            <person name="Nolan M."/>
            <person name="Ohm R."/>
            <person name="Pangilinan J."/>
            <person name="Park H.-J."/>
            <person name="Ramirez L."/>
            <person name="Alfaro M."/>
            <person name="Sun H."/>
            <person name="Tritt A."/>
            <person name="Yoshinaga Y."/>
            <person name="Zwiers L.-H."/>
            <person name="Turgeon B."/>
            <person name="Goodwin S."/>
            <person name="Spatafora J."/>
            <person name="Crous P."/>
            <person name="Grigoriev I."/>
        </authorList>
    </citation>
    <scope>NUCLEOTIDE SEQUENCE</scope>
    <source>
        <strain evidence="2 4">CBS 304.34</strain>
    </source>
</reference>
<dbReference type="PROSITE" id="PS50011">
    <property type="entry name" value="PROTEIN_KINASE_DOM"/>
    <property type="match status" value="1"/>
</dbReference>
<dbReference type="PROSITE" id="PS00108">
    <property type="entry name" value="PROTEIN_KINASE_ST"/>
    <property type="match status" value="1"/>
</dbReference>
<dbReference type="InterPro" id="IPR008271">
    <property type="entry name" value="Ser/Thr_kinase_AS"/>
</dbReference>
<dbReference type="CDD" id="cd00180">
    <property type="entry name" value="PKc"/>
    <property type="match status" value="1"/>
</dbReference>
<evidence type="ECO:0000313" key="2">
    <source>
        <dbReference type="EMBL" id="KAF2814968.1"/>
    </source>
</evidence>
<dbReference type="InterPro" id="IPR011009">
    <property type="entry name" value="Kinase-like_dom_sf"/>
</dbReference>
<feature type="domain" description="Protein kinase" evidence="1">
    <location>
        <begin position="1"/>
        <end position="180"/>
    </location>
</feature>
<sequence>FLRAQSLVLTPRSELSSCETGQHVYAAAQNQLPFRKLETLGTGNSRQVELVESHTTKRHPVADCDLSHYLKHPISSRGYQGTLKTFFGCLATALGYLHGFDIRHKDIKPSNILIYNGDVLLTDFRISRDCDNTRGTTEGPTPMTPKYAAPEAADYAPRNSSSDIWSLGCVFLEMITVVKG</sequence>
<dbReference type="GO" id="GO:0044773">
    <property type="term" value="P:mitotic DNA damage checkpoint signaling"/>
    <property type="evidence" value="ECO:0007669"/>
    <property type="project" value="TreeGrafter"/>
</dbReference>
<dbReference type="Pfam" id="PF00069">
    <property type="entry name" value="Pkinase"/>
    <property type="match status" value="1"/>
</dbReference>
<keyword evidence="2" id="KW-0808">Transferase</keyword>
<dbReference type="AlphaFoldDB" id="A0A6A6Z2D1"/>
<keyword evidence="2" id="KW-0418">Kinase</keyword>
<dbReference type="PANTHER" id="PTHR44167">
    <property type="entry name" value="OVARIAN-SPECIFIC SERINE/THREONINE-PROTEIN KINASE LOK-RELATED"/>
    <property type="match status" value="1"/>
</dbReference>
<feature type="non-terminal residue" evidence="2">
    <location>
        <position position="1"/>
    </location>
</feature>
<dbReference type="PANTHER" id="PTHR44167:SF24">
    <property type="entry name" value="SERINE_THREONINE-PROTEIN KINASE CHK2"/>
    <property type="match status" value="1"/>
</dbReference>
<dbReference type="InterPro" id="IPR000719">
    <property type="entry name" value="Prot_kinase_dom"/>
</dbReference>
<dbReference type="GeneID" id="54455584"/>
<protein>
    <submittedName>
        <fullName evidence="2 4">Kinase-like protein</fullName>
    </submittedName>
</protein>
<dbReference type="OrthoDB" id="4062651at2759"/>
<evidence type="ECO:0000313" key="3">
    <source>
        <dbReference type="Proteomes" id="UP000504636"/>
    </source>
</evidence>
<dbReference type="GO" id="GO:0005524">
    <property type="term" value="F:ATP binding"/>
    <property type="evidence" value="ECO:0007669"/>
    <property type="project" value="InterPro"/>
</dbReference>
<dbReference type="EMBL" id="MU003694">
    <property type="protein sequence ID" value="KAF2814968.1"/>
    <property type="molecule type" value="Genomic_DNA"/>
</dbReference>
<gene>
    <name evidence="2 4" type="ORF">BDZ99DRAFT_362356</name>
</gene>
<feature type="non-terminal residue" evidence="2">
    <location>
        <position position="180"/>
    </location>
</feature>
<name>A0A6A6Z2D1_9PEZI</name>
<reference evidence="4" key="2">
    <citation type="submission" date="2020-04" db="EMBL/GenBank/DDBJ databases">
        <authorList>
            <consortium name="NCBI Genome Project"/>
        </authorList>
    </citation>
    <scope>NUCLEOTIDE SEQUENCE</scope>
    <source>
        <strain evidence="4">CBS 304.34</strain>
    </source>
</reference>
<dbReference type="Proteomes" id="UP000504636">
    <property type="component" value="Unplaced"/>
</dbReference>
<dbReference type="SUPFAM" id="SSF56112">
    <property type="entry name" value="Protein kinase-like (PK-like)"/>
    <property type="match status" value="1"/>
</dbReference>
<evidence type="ECO:0000313" key="4">
    <source>
        <dbReference type="RefSeq" id="XP_033581932.1"/>
    </source>
</evidence>
<proteinExistence type="predicted"/>
<dbReference type="RefSeq" id="XP_033581932.1">
    <property type="nucleotide sequence ID" value="XM_033714691.1"/>
</dbReference>
<dbReference type="GO" id="GO:0005634">
    <property type="term" value="C:nucleus"/>
    <property type="evidence" value="ECO:0007669"/>
    <property type="project" value="TreeGrafter"/>
</dbReference>
<dbReference type="GO" id="GO:0004674">
    <property type="term" value="F:protein serine/threonine kinase activity"/>
    <property type="evidence" value="ECO:0007669"/>
    <property type="project" value="TreeGrafter"/>
</dbReference>
<dbReference type="GO" id="GO:0005737">
    <property type="term" value="C:cytoplasm"/>
    <property type="evidence" value="ECO:0007669"/>
    <property type="project" value="TreeGrafter"/>
</dbReference>
<reference evidence="4" key="3">
    <citation type="submission" date="2025-04" db="UniProtKB">
        <authorList>
            <consortium name="RefSeq"/>
        </authorList>
    </citation>
    <scope>IDENTIFICATION</scope>
    <source>
        <strain evidence="4">CBS 304.34</strain>
    </source>
</reference>
<evidence type="ECO:0000259" key="1">
    <source>
        <dbReference type="PROSITE" id="PS50011"/>
    </source>
</evidence>
<accession>A0A6A6Z2D1</accession>